<dbReference type="PANTHER" id="PTHR47363:SF1">
    <property type="entry name" value="GLUCOKINASE"/>
    <property type="match status" value="1"/>
</dbReference>
<keyword evidence="1 3" id="KW-0808">Transferase</keyword>
<dbReference type="GO" id="GO:0006096">
    <property type="term" value="P:glycolytic process"/>
    <property type="evidence" value="ECO:0007669"/>
    <property type="project" value="UniProtKB-UniRule"/>
</dbReference>
<dbReference type="AlphaFoldDB" id="L0GTE1"/>
<proteinExistence type="inferred from homology"/>
<dbReference type="EC" id="2.7.1.2" evidence="3"/>
<dbReference type="Pfam" id="PF02685">
    <property type="entry name" value="Glucokinase"/>
    <property type="match status" value="1"/>
</dbReference>
<evidence type="ECO:0000256" key="4">
    <source>
        <dbReference type="RuleBase" id="RU004046"/>
    </source>
</evidence>
<dbReference type="PANTHER" id="PTHR47363">
    <property type="entry name" value="GLUCOKINASE"/>
    <property type="match status" value="1"/>
</dbReference>
<feature type="binding site" evidence="3">
    <location>
        <begin position="29"/>
        <end position="34"/>
    </location>
    <ligand>
        <name>ATP</name>
        <dbReference type="ChEBI" id="CHEBI:30616"/>
    </ligand>
</feature>
<keyword evidence="3" id="KW-0067">ATP-binding</keyword>
<accession>L0GTE1</accession>
<dbReference type="EMBL" id="CP003051">
    <property type="protein sequence ID" value="AGA89276.1"/>
    <property type="molecule type" value="Genomic_DNA"/>
</dbReference>
<keyword evidence="2 3" id="KW-0418">Kinase</keyword>
<comment type="similarity">
    <text evidence="3 4">Belongs to the bacterial glucokinase family.</text>
</comment>
<comment type="subcellular location">
    <subcellularLocation>
        <location evidence="3">Cytoplasm</location>
    </subcellularLocation>
</comment>
<dbReference type="KEGG" id="tmb:Thimo_0415"/>
<dbReference type="GO" id="GO:0005524">
    <property type="term" value="F:ATP binding"/>
    <property type="evidence" value="ECO:0007669"/>
    <property type="project" value="UniProtKB-UniRule"/>
</dbReference>
<organism evidence="5 6">
    <name type="scientific">Thioflavicoccus mobilis 8321</name>
    <dbReference type="NCBI Taxonomy" id="765912"/>
    <lineage>
        <taxon>Bacteria</taxon>
        <taxon>Pseudomonadati</taxon>
        <taxon>Pseudomonadota</taxon>
        <taxon>Gammaproteobacteria</taxon>
        <taxon>Chromatiales</taxon>
        <taxon>Chromatiaceae</taxon>
        <taxon>Thioflavicoccus</taxon>
    </lineage>
</organism>
<name>L0GTE1_9GAMM</name>
<dbReference type="InterPro" id="IPR003836">
    <property type="entry name" value="Glucokinase"/>
</dbReference>
<reference evidence="5 6" key="1">
    <citation type="submission" date="2011-09" db="EMBL/GenBank/DDBJ databases">
        <title>Complete sequence of chromosome of Thioflavicoccus mobilis 8321.</title>
        <authorList>
            <consortium name="US DOE Joint Genome Institute"/>
            <person name="Lucas S."/>
            <person name="Han J."/>
            <person name="Lapidus A."/>
            <person name="Cheng J.-F."/>
            <person name="Goodwin L."/>
            <person name="Pitluck S."/>
            <person name="Peters L."/>
            <person name="Ovchinnikova G."/>
            <person name="Lu M."/>
            <person name="Detter J.C."/>
            <person name="Han C."/>
            <person name="Tapia R."/>
            <person name="Land M."/>
            <person name="Hauser L."/>
            <person name="Kyrpides N."/>
            <person name="Ivanova N."/>
            <person name="Pagani I."/>
            <person name="Vogl K."/>
            <person name="Liu Z."/>
            <person name="Imhoff J."/>
            <person name="Thiel V."/>
            <person name="Frigaard N.-U."/>
            <person name="Bryant D."/>
            <person name="Woyke T."/>
        </authorList>
    </citation>
    <scope>NUCLEOTIDE SEQUENCE [LARGE SCALE GENOMIC DNA]</scope>
    <source>
        <strain evidence="5 6">8321</strain>
    </source>
</reference>
<evidence type="ECO:0000256" key="3">
    <source>
        <dbReference type="HAMAP-Rule" id="MF_00524"/>
    </source>
</evidence>
<protein>
    <recommendedName>
        <fullName evidence="3">Glucokinase</fullName>
        <ecNumber evidence="3">2.7.1.2</ecNumber>
    </recommendedName>
    <alternativeName>
        <fullName evidence="3">Glucose kinase</fullName>
    </alternativeName>
</protein>
<dbReference type="GO" id="GO:0005737">
    <property type="term" value="C:cytoplasm"/>
    <property type="evidence" value="ECO:0007669"/>
    <property type="project" value="UniProtKB-SubCell"/>
</dbReference>
<dbReference type="NCBIfam" id="TIGR00749">
    <property type="entry name" value="glk"/>
    <property type="match status" value="1"/>
</dbReference>
<evidence type="ECO:0000313" key="6">
    <source>
        <dbReference type="Proteomes" id="UP000010816"/>
    </source>
</evidence>
<dbReference type="InterPro" id="IPR043129">
    <property type="entry name" value="ATPase_NBD"/>
</dbReference>
<keyword evidence="3" id="KW-0963">Cytoplasm</keyword>
<comment type="catalytic activity">
    <reaction evidence="3">
        <text>D-glucose + ATP = D-glucose 6-phosphate + ADP + H(+)</text>
        <dbReference type="Rhea" id="RHEA:17825"/>
        <dbReference type="ChEBI" id="CHEBI:4167"/>
        <dbReference type="ChEBI" id="CHEBI:15378"/>
        <dbReference type="ChEBI" id="CHEBI:30616"/>
        <dbReference type="ChEBI" id="CHEBI:61548"/>
        <dbReference type="ChEBI" id="CHEBI:456216"/>
        <dbReference type="EC" id="2.7.1.2"/>
    </reaction>
</comment>
<evidence type="ECO:0000256" key="2">
    <source>
        <dbReference type="ARBA" id="ARBA00022777"/>
    </source>
</evidence>
<dbReference type="GO" id="GO:0005536">
    <property type="term" value="F:D-glucose binding"/>
    <property type="evidence" value="ECO:0007669"/>
    <property type="project" value="InterPro"/>
</dbReference>
<dbReference type="CDD" id="cd24008">
    <property type="entry name" value="ASKHA_NBD_GLK"/>
    <property type="match status" value="1"/>
</dbReference>
<dbReference type="STRING" id="765912.Thimo_0415"/>
<dbReference type="SUPFAM" id="SSF53067">
    <property type="entry name" value="Actin-like ATPase domain"/>
    <property type="match status" value="1"/>
</dbReference>
<evidence type="ECO:0000313" key="5">
    <source>
        <dbReference type="EMBL" id="AGA89276.1"/>
    </source>
</evidence>
<dbReference type="Gene3D" id="3.30.420.40">
    <property type="match status" value="1"/>
</dbReference>
<keyword evidence="3" id="KW-0547">Nucleotide-binding</keyword>
<gene>
    <name evidence="3" type="primary">glk</name>
    <name evidence="5" type="ORF">Thimo_0415</name>
</gene>
<dbReference type="GO" id="GO:0004340">
    <property type="term" value="F:glucokinase activity"/>
    <property type="evidence" value="ECO:0007669"/>
    <property type="project" value="UniProtKB-UniRule"/>
</dbReference>
<evidence type="ECO:0000256" key="1">
    <source>
        <dbReference type="ARBA" id="ARBA00022679"/>
    </source>
</evidence>
<dbReference type="Proteomes" id="UP000010816">
    <property type="component" value="Chromosome"/>
</dbReference>
<dbReference type="HAMAP" id="MF_00524">
    <property type="entry name" value="Glucokinase"/>
    <property type="match status" value="1"/>
</dbReference>
<keyword evidence="6" id="KW-1185">Reference proteome</keyword>
<dbReference type="Gene3D" id="3.40.367.20">
    <property type="match status" value="1"/>
</dbReference>
<sequence length="346" mass="37116">MIQIKCSPRANERAAKSLGTGSVMQILVGDIGGTKTTLTLAEVAEQRVALGDVHRYASREHDNFESVVQRFLAETGATCTQAAFAVAGPVLDDRSQTTNLPWSPDARALERALDLSRVRLLNDLEAIGWGLPALADEDLATLYPGAAPSTGNACIVAAGTGLGQAGLYWDGSRHHPFATEGGHGDFAPTDGREQALFEDLRQRFGHVSWERVVSGPGIANIHRSIAAQQGVPAWFSEETRHRDVAEVVAEAAAQGRCPQCIETMELFLRLYGREAGNMALKQMALGGVYLGGGIAPKNLEALRAGPFLEAFFDKGRLAPLMQRIPVRVILSEKAPLYGAARFMAAD</sequence>
<dbReference type="HOGENOM" id="CLU_042582_0_0_6"/>
<dbReference type="eggNOG" id="COG0837">
    <property type="taxonomic scope" value="Bacteria"/>
</dbReference>
<dbReference type="PATRIC" id="fig|765912.4.peg.401"/>
<keyword evidence="3" id="KW-0324">Glycolysis</keyword>